<reference evidence="1 2" key="1">
    <citation type="journal article" date="2022" name="Int. J. Syst. Evol. Microbiol.">
        <title>Apilactobacillus apisilvae sp. nov., Nicolia spurrieriana gen. nov. sp. nov., Bombilactobacillus folatiphilus sp. nov. and Bombilactobacillus thymidiniphilus sp. nov., four new lactic acid bacterial isolates from stingless bees Tetragonula carbonaria and Austroplebeia australis.</title>
        <authorList>
            <person name="Oliphant S.A."/>
            <person name="Watson-Haigh N.S."/>
            <person name="Sumby K.M."/>
            <person name="Gardner J."/>
            <person name="Groom S."/>
            <person name="Jiranek V."/>
        </authorList>
    </citation>
    <scope>NUCLEOTIDE SEQUENCE [LARGE SCALE GENOMIC DNA]</scope>
    <source>
        <strain evidence="1 2">SG5_A10</strain>
    </source>
</reference>
<gene>
    <name evidence="1" type="ORF">MOO46_00515</name>
</gene>
<accession>A0ABY4PHY6</accession>
<sequence>MKNKIFILEHRHNILKVKYRNEFGYFFPSTILTSKDSLVKSFLDAEQRLLNNLNSKDKLILVPLSFDLKQQLFEIQVLFDYSELGIFNIYSNGNITKKDIT</sequence>
<proteinExistence type="predicted"/>
<dbReference type="Proteomes" id="UP000831859">
    <property type="component" value="Chromosome"/>
</dbReference>
<dbReference type="RefSeq" id="WP_249511102.1">
    <property type="nucleotide sequence ID" value="NZ_CP093362.1"/>
</dbReference>
<evidence type="ECO:0000313" key="2">
    <source>
        <dbReference type="Proteomes" id="UP000831859"/>
    </source>
</evidence>
<keyword evidence="2" id="KW-1185">Reference proteome</keyword>
<protein>
    <submittedName>
        <fullName evidence="1">Uncharacterized protein</fullName>
    </submittedName>
</protein>
<organism evidence="1 2">
    <name type="scientific">Apilactobacillus apisilvae</name>
    <dbReference type="NCBI Taxonomy" id="2923364"/>
    <lineage>
        <taxon>Bacteria</taxon>
        <taxon>Bacillati</taxon>
        <taxon>Bacillota</taxon>
        <taxon>Bacilli</taxon>
        <taxon>Lactobacillales</taxon>
        <taxon>Lactobacillaceae</taxon>
        <taxon>Apilactobacillus</taxon>
    </lineage>
</organism>
<dbReference type="EMBL" id="CP093362">
    <property type="protein sequence ID" value="UQS85123.1"/>
    <property type="molecule type" value="Genomic_DNA"/>
</dbReference>
<evidence type="ECO:0000313" key="1">
    <source>
        <dbReference type="EMBL" id="UQS85123.1"/>
    </source>
</evidence>
<name>A0ABY4PHY6_9LACO</name>